<evidence type="ECO:0000256" key="2">
    <source>
        <dbReference type="ARBA" id="ARBA00022448"/>
    </source>
</evidence>
<dbReference type="CDD" id="cd08760">
    <property type="entry name" value="Cyt_b561_FRRS1_like"/>
    <property type="match status" value="1"/>
</dbReference>
<protein>
    <recommendedName>
        <fullName evidence="8">Cytochrome b561 and DOMON domain-containing protein</fullName>
    </recommendedName>
</protein>
<feature type="transmembrane region" description="Helical" evidence="10">
    <location>
        <begin position="359"/>
        <end position="384"/>
    </location>
</feature>
<dbReference type="InterPro" id="IPR045265">
    <property type="entry name" value="AIR12_DOMON"/>
</dbReference>
<keyword evidence="2 8" id="KW-0813">Transport</keyword>
<keyword evidence="5 8" id="KW-0249">Electron transport</keyword>
<dbReference type="Proteomes" id="UP000886520">
    <property type="component" value="Chromosome 15"/>
</dbReference>
<organism evidence="13 14">
    <name type="scientific">Adiantum capillus-veneris</name>
    <name type="common">Maidenhair fern</name>
    <dbReference type="NCBI Taxonomy" id="13818"/>
    <lineage>
        <taxon>Eukaryota</taxon>
        <taxon>Viridiplantae</taxon>
        <taxon>Streptophyta</taxon>
        <taxon>Embryophyta</taxon>
        <taxon>Tracheophyta</taxon>
        <taxon>Polypodiopsida</taxon>
        <taxon>Polypodiidae</taxon>
        <taxon>Polypodiales</taxon>
        <taxon>Pteridineae</taxon>
        <taxon>Pteridaceae</taxon>
        <taxon>Vittarioideae</taxon>
        <taxon>Adiantum</taxon>
    </lineage>
</organism>
<reference evidence="13" key="1">
    <citation type="submission" date="2021-01" db="EMBL/GenBank/DDBJ databases">
        <title>Adiantum capillus-veneris genome.</title>
        <authorList>
            <person name="Fang Y."/>
            <person name="Liao Q."/>
        </authorList>
    </citation>
    <scope>NUCLEOTIDE SEQUENCE</scope>
    <source>
        <strain evidence="13">H3</strain>
        <tissue evidence="13">Leaf</tissue>
    </source>
</reference>
<evidence type="ECO:0000256" key="1">
    <source>
        <dbReference type="ARBA" id="ARBA00004370"/>
    </source>
</evidence>
<dbReference type="InterPro" id="IPR017214">
    <property type="entry name" value="UCP037471"/>
</dbReference>
<evidence type="ECO:0000256" key="8">
    <source>
        <dbReference type="PIRNR" id="PIRNR037471"/>
    </source>
</evidence>
<comment type="subcellular location">
    <subcellularLocation>
        <location evidence="1">Membrane</location>
    </subcellularLocation>
</comment>
<evidence type="ECO:0000256" key="10">
    <source>
        <dbReference type="SAM" id="Phobius"/>
    </source>
</evidence>
<keyword evidence="9" id="KW-0408">Iron</keyword>
<dbReference type="PIRSF" id="PIRSF037471">
    <property type="entry name" value="UCP037471"/>
    <property type="match status" value="1"/>
</dbReference>
<dbReference type="PROSITE" id="PS50836">
    <property type="entry name" value="DOMON"/>
    <property type="match status" value="1"/>
</dbReference>
<dbReference type="GO" id="GO:0046872">
    <property type="term" value="F:metal ion binding"/>
    <property type="evidence" value="ECO:0007669"/>
    <property type="project" value="UniProtKB-KW"/>
</dbReference>
<sequence>MRQWRPVMLLSRWQLSVGVFFMCIMNWAHLVICCSKSLSFNGSVHTFVNCLDLPSQGASIGWTLADDASSTQGYYELELAFLGTAPSESGWVGWGLNPSKPQMAGSSVWVAYNAANGSTLLPYKLTGATLGGAPLQCSPVDYVVKAAAVQISGVAMSMLLTLQLNASMPTTLYHVWNRGPSVAAFQPSPHSMQANDLNTIAHIDMSSGLQSVQSPSSSTQSLKNRHGVINTIAWGILLPMGVMSARYIKPFADPHWFYMHMWMQCGGYILAVSGWATGVQLLRNSHGLVYKKHKNIGMVLFALSSLQVMALLLRPKKEHKIRKYWNFYHHSVGYALIALGIVNVFIGLNILGAPAWTRHALICSLVALAAISILFECITWVVFVNGKRKECEMRARSANSNAPHKETNKDTFGPTEHILRVV</sequence>
<feature type="domain" description="DOMON" evidence="11">
    <location>
        <begin position="56"/>
        <end position="179"/>
    </location>
</feature>
<dbReference type="SMART" id="SM00665">
    <property type="entry name" value="B561"/>
    <property type="match status" value="1"/>
</dbReference>
<dbReference type="Gene3D" id="2.60.40.1210">
    <property type="entry name" value="Cellobiose dehydrogenase, cytochrome domain"/>
    <property type="match status" value="1"/>
</dbReference>
<dbReference type="PANTHER" id="PTHR23130">
    <property type="entry name" value="CYTOCHROME B561 AND DOMON DOMAIN-CONTAINING PROTEIN"/>
    <property type="match status" value="1"/>
</dbReference>
<dbReference type="PANTHER" id="PTHR23130:SF199">
    <property type="entry name" value="CYTOCHROME B561 AND DOMON DOMAIN-CONTAINING PROTEIN"/>
    <property type="match status" value="1"/>
</dbReference>
<name>A0A9D4UKG8_ADICA</name>
<dbReference type="Gene3D" id="1.20.120.1770">
    <property type="match status" value="1"/>
</dbReference>
<keyword evidence="9" id="KW-0479">Metal-binding</keyword>
<dbReference type="InterPro" id="IPR005018">
    <property type="entry name" value="DOMON_domain"/>
</dbReference>
<comment type="caution">
    <text evidence="13">The sequence shown here is derived from an EMBL/GenBank/DDBJ whole genome shotgun (WGS) entry which is preliminary data.</text>
</comment>
<dbReference type="GO" id="GO:0016020">
    <property type="term" value="C:membrane"/>
    <property type="evidence" value="ECO:0007669"/>
    <property type="project" value="UniProtKB-SubCell"/>
</dbReference>
<dbReference type="InterPro" id="IPR006593">
    <property type="entry name" value="Cyt_b561/ferric_Rdtase_TM"/>
</dbReference>
<dbReference type="Pfam" id="PF03188">
    <property type="entry name" value="Cytochrom_B561"/>
    <property type="match status" value="1"/>
</dbReference>
<evidence type="ECO:0000256" key="9">
    <source>
        <dbReference type="PIRSR" id="PIRSR037471-1"/>
    </source>
</evidence>
<comment type="cofactor">
    <cofactor evidence="8">
        <name>heme b</name>
        <dbReference type="ChEBI" id="CHEBI:60344"/>
    </cofactor>
    <text evidence="8">Binds 2 heme b groups non-covalently.</text>
</comment>
<keyword evidence="7 8" id="KW-0472">Membrane</keyword>
<keyword evidence="3 10" id="KW-0812">Transmembrane</keyword>
<evidence type="ECO:0000256" key="3">
    <source>
        <dbReference type="ARBA" id="ARBA00022692"/>
    </source>
</evidence>
<gene>
    <name evidence="13" type="ORF">GOP47_0015495</name>
</gene>
<feature type="transmembrane region" description="Helical" evidence="10">
    <location>
        <begin position="12"/>
        <end position="32"/>
    </location>
</feature>
<keyword evidence="4" id="KW-0732">Signal</keyword>
<dbReference type="EMBL" id="JABFUD020000015">
    <property type="protein sequence ID" value="KAI5069194.1"/>
    <property type="molecule type" value="Genomic_DNA"/>
</dbReference>
<evidence type="ECO:0000313" key="14">
    <source>
        <dbReference type="Proteomes" id="UP000886520"/>
    </source>
</evidence>
<evidence type="ECO:0000259" key="12">
    <source>
        <dbReference type="PROSITE" id="PS50939"/>
    </source>
</evidence>
<feature type="binding site" description="axial binding residue" evidence="9">
    <location>
        <position position="226"/>
    </location>
    <ligand>
        <name>heme b</name>
        <dbReference type="ChEBI" id="CHEBI:60344"/>
        <label>1</label>
    </ligand>
    <ligandPart>
        <name>Fe</name>
        <dbReference type="ChEBI" id="CHEBI:18248"/>
    </ligandPart>
</feature>
<evidence type="ECO:0000256" key="7">
    <source>
        <dbReference type="ARBA" id="ARBA00023136"/>
    </source>
</evidence>
<keyword evidence="6 10" id="KW-1133">Transmembrane helix</keyword>
<proteinExistence type="predicted"/>
<evidence type="ECO:0000313" key="13">
    <source>
        <dbReference type="EMBL" id="KAI5069194.1"/>
    </source>
</evidence>
<feature type="transmembrane region" description="Helical" evidence="10">
    <location>
        <begin position="334"/>
        <end position="353"/>
    </location>
</feature>
<evidence type="ECO:0000256" key="5">
    <source>
        <dbReference type="ARBA" id="ARBA00022982"/>
    </source>
</evidence>
<evidence type="ECO:0000256" key="6">
    <source>
        <dbReference type="ARBA" id="ARBA00022989"/>
    </source>
</evidence>
<feature type="domain" description="Cytochrome b561" evidence="12">
    <location>
        <begin position="186"/>
        <end position="385"/>
    </location>
</feature>
<feature type="binding site" description="axial binding residue" evidence="9">
    <location>
        <position position="293"/>
    </location>
    <ligand>
        <name>heme b</name>
        <dbReference type="ChEBI" id="CHEBI:60344"/>
        <label>1</label>
    </ligand>
    <ligandPart>
        <name>Fe</name>
        <dbReference type="ChEBI" id="CHEBI:18248"/>
    </ligandPart>
</feature>
<feature type="transmembrane region" description="Helical" evidence="10">
    <location>
        <begin position="257"/>
        <end position="276"/>
    </location>
</feature>
<dbReference type="AlphaFoldDB" id="A0A9D4UKG8"/>
<accession>A0A9D4UKG8</accession>
<keyword evidence="14" id="KW-1185">Reference proteome</keyword>
<feature type="transmembrane region" description="Helical" evidence="10">
    <location>
        <begin position="296"/>
        <end position="313"/>
    </location>
</feature>
<dbReference type="OrthoDB" id="2419613at2759"/>
<dbReference type="PROSITE" id="PS50939">
    <property type="entry name" value="CYTOCHROME_B561"/>
    <property type="match status" value="1"/>
</dbReference>
<feature type="binding site" description="axial binding residue" evidence="9">
    <location>
        <position position="260"/>
    </location>
    <ligand>
        <name>heme b</name>
        <dbReference type="ChEBI" id="CHEBI:60344"/>
        <label>1</label>
    </ligand>
    <ligandPart>
        <name>Fe</name>
        <dbReference type="ChEBI" id="CHEBI:18248"/>
    </ligandPart>
</feature>
<feature type="transmembrane region" description="Helical" evidence="10">
    <location>
        <begin position="227"/>
        <end position="245"/>
    </location>
</feature>
<evidence type="ECO:0000256" key="4">
    <source>
        <dbReference type="ARBA" id="ARBA00022729"/>
    </source>
</evidence>
<evidence type="ECO:0000259" key="11">
    <source>
        <dbReference type="PROSITE" id="PS50836"/>
    </source>
</evidence>
<dbReference type="Pfam" id="PF04526">
    <property type="entry name" value="DUF568"/>
    <property type="match status" value="1"/>
</dbReference>
<feature type="binding site" description="axial binding residue" evidence="9">
    <location>
        <position position="329"/>
    </location>
    <ligand>
        <name>heme b</name>
        <dbReference type="ChEBI" id="CHEBI:60344"/>
        <label>1</label>
    </ligand>
    <ligandPart>
        <name>Fe</name>
        <dbReference type="ChEBI" id="CHEBI:18248"/>
    </ligandPart>
</feature>